<feature type="transmembrane region" description="Helical" evidence="1">
    <location>
        <begin position="31"/>
        <end position="50"/>
    </location>
</feature>
<dbReference type="AlphaFoldDB" id="A0A9X1NJI2"/>
<evidence type="ECO:0000256" key="1">
    <source>
        <dbReference type="SAM" id="Phobius"/>
    </source>
</evidence>
<protein>
    <submittedName>
        <fullName evidence="2">Uncharacterized protein</fullName>
    </submittedName>
</protein>
<keyword evidence="3" id="KW-1185">Reference proteome</keyword>
<keyword evidence="1" id="KW-1133">Transmembrane helix</keyword>
<feature type="transmembrane region" description="Helical" evidence="1">
    <location>
        <begin position="7"/>
        <end position="25"/>
    </location>
</feature>
<name>A0A9X1NJI2_9ACTN</name>
<proteinExistence type="predicted"/>
<reference evidence="2" key="1">
    <citation type="submission" date="2021-11" db="EMBL/GenBank/DDBJ databases">
        <title>Streptomyces corallinus and Kineosporia corallina sp. nov., two new coral-derived marine actinobacteria.</title>
        <authorList>
            <person name="Buangrab K."/>
            <person name="Sutthacheep M."/>
            <person name="Yeemin T."/>
            <person name="Harunari E."/>
            <person name="Igarashi Y."/>
            <person name="Sripreechasak P."/>
            <person name="Kanchanasin P."/>
            <person name="Tanasupawat S."/>
            <person name="Phongsopitanun W."/>
        </authorList>
    </citation>
    <scope>NUCLEOTIDE SEQUENCE</scope>
    <source>
        <strain evidence="2">JCM 31032</strain>
    </source>
</reference>
<comment type="caution">
    <text evidence="2">The sequence shown here is derived from an EMBL/GenBank/DDBJ whole genome shotgun (WGS) entry which is preliminary data.</text>
</comment>
<dbReference type="RefSeq" id="WP_231447760.1">
    <property type="nucleotide sequence ID" value="NZ_JAJOMB010000019.1"/>
</dbReference>
<keyword evidence="1" id="KW-0472">Membrane</keyword>
<organism evidence="2 3">
    <name type="scientific">Kineosporia babensis</name>
    <dbReference type="NCBI Taxonomy" id="499548"/>
    <lineage>
        <taxon>Bacteria</taxon>
        <taxon>Bacillati</taxon>
        <taxon>Actinomycetota</taxon>
        <taxon>Actinomycetes</taxon>
        <taxon>Kineosporiales</taxon>
        <taxon>Kineosporiaceae</taxon>
        <taxon>Kineosporia</taxon>
    </lineage>
</organism>
<dbReference type="Proteomes" id="UP001138997">
    <property type="component" value="Unassembled WGS sequence"/>
</dbReference>
<keyword evidence="1" id="KW-0812">Transmembrane</keyword>
<gene>
    <name evidence="2" type="ORF">LR394_29030</name>
</gene>
<evidence type="ECO:0000313" key="2">
    <source>
        <dbReference type="EMBL" id="MCD5314954.1"/>
    </source>
</evidence>
<accession>A0A9X1NJI2</accession>
<sequence>MGRRTMNDVFLTSLLLAGIVCIMWREMLQLLVVLGATTICLAVVFMVVGIQSVTQAS</sequence>
<evidence type="ECO:0000313" key="3">
    <source>
        <dbReference type="Proteomes" id="UP001138997"/>
    </source>
</evidence>
<dbReference type="EMBL" id="JAJOMB010000019">
    <property type="protein sequence ID" value="MCD5314954.1"/>
    <property type="molecule type" value="Genomic_DNA"/>
</dbReference>